<dbReference type="AlphaFoldDB" id="A0A9P4IFI8"/>
<name>A0A9P4IFI8_9PEZI</name>
<keyword evidence="7" id="KW-0443">Lipid metabolism</keyword>
<comment type="caution">
    <text evidence="11">The sequence shown here is derived from an EMBL/GenBank/DDBJ whole genome shotgun (WGS) entry which is preliminary data.</text>
</comment>
<reference evidence="11" key="1">
    <citation type="journal article" date="2020" name="Stud. Mycol.">
        <title>101 Dothideomycetes genomes: a test case for predicting lifestyles and emergence of pathogens.</title>
        <authorList>
            <person name="Haridas S."/>
            <person name="Albert R."/>
            <person name="Binder M."/>
            <person name="Bloem J."/>
            <person name="Labutti K."/>
            <person name="Salamov A."/>
            <person name="Andreopoulos B."/>
            <person name="Baker S."/>
            <person name="Barry K."/>
            <person name="Bills G."/>
            <person name="Bluhm B."/>
            <person name="Cannon C."/>
            <person name="Castanera R."/>
            <person name="Culley D."/>
            <person name="Daum C."/>
            <person name="Ezra D."/>
            <person name="Gonzalez J."/>
            <person name="Henrissat B."/>
            <person name="Kuo A."/>
            <person name="Liang C."/>
            <person name="Lipzen A."/>
            <person name="Lutzoni F."/>
            <person name="Magnuson J."/>
            <person name="Mondo S."/>
            <person name="Nolan M."/>
            <person name="Ohm R."/>
            <person name="Pangilinan J."/>
            <person name="Park H.-J."/>
            <person name="Ramirez L."/>
            <person name="Alfaro M."/>
            <person name="Sun H."/>
            <person name="Tritt A."/>
            <person name="Yoshinaga Y."/>
            <person name="Zwiers L.-H."/>
            <person name="Turgeon B."/>
            <person name="Goodwin S."/>
            <person name="Spatafora J."/>
            <person name="Crous P."/>
            <person name="Grigoriev I."/>
        </authorList>
    </citation>
    <scope>NUCLEOTIDE SEQUENCE</scope>
    <source>
        <strain evidence="11">CBS 133067</strain>
    </source>
</reference>
<organism evidence="11 12">
    <name type="scientific">Rhizodiscina lignyota</name>
    <dbReference type="NCBI Taxonomy" id="1504668"/>
    <lineage>
        <taxon>Eukaryota</taxon>
        <taxon>Fungi</taxon>
        <taxon>Dikarya</taxon>
        <taxon>Ascomycota</taxon>
        <taxon>Pezizomycotina</taxon>
        <taxon>Dothideomycetes</taxon>
        <taxon>Pleosporomycetidae</taxon>
        <taxon>Aulographales</taxon>
        <taxon>Rhizodiscinaceae</taxon>
        <taxon>Rhizodiscina</taxon>
    </lineage>
</organism>
<protein>
    <recommendedName>
        <fullName evidence="13">Very-long-chain 3-oxoacyl-CoA synthase</fullName>
    </recommendedName>
</protein>
<keyword evidence="9" id="KW-0275">Fatty acid biosynthesis</keyword>
<evidence type="ECO:0000256" key="8">
    <source>
        <dbReference type="ARBA" id="ARBA00023136"/>
    </source>
</evidence>
<evidence type="ECO:0000256" key="5">
    <source>
        <dbReference type="ARBA" id="ARBA00022832"/>
    </source>
</evidence>
<keyword evidence="8 10" id="KW-0472">Membrane</keyword>
<evidence type="ECO:0000256" key="4">
    <source>
        <dbReference type="ARBA" id="ARBA00022692"/>
    </source>
</evidence>
<evidence type="ECO:0000313" key="12">
    <source>
        <dbReference type="Proteomes" id="UP000799772"/>
    </source>
</evidence>
<keyword evidence="6 10" id="KW-1133">Transmembrane helix</keyword>
<dbReference type="GO" id="GO:0016020">
    <property type="term" value="C:membrane"/>
    <property type="evidence" value="ECO:0007669"/>
    <property type="project" value="UniProtKB-SubCell"/>
</dbReference>
<keyword evidence="12" id="KW-1185">Reference proteome</keyword>
<comment type="subcellular location">
    <subcellularLocation>
        <location evidence="1">Membrane</location>
        <topology evidence="1">Multi-pass membrane protein</topology>
    </subcellularLocation>
</comment>
<keyword evidence="5" id="KW-0276">Fatty acid metabolism</keyword>
<accession>A0A9P4IFI8</accession>
<dbReference type="Proteomes" id="UP000799772">
    <property type="component" value="Unassembled WGS sequence"/>
</dbReference>
<dbReference type="GO" id="GO:0006633">
    <property type="term" value="P:fatty acid biosynthetic process"/>
    <property type="evidence" value="ECO:0007669"/>
    <property type="project" value="UniProtKB-KW"/>
</dbReference>
<feature type="transmembrane region" description="Helical" evidence="10">
    <location>
        <begin position="7"/>
        <end position="31"/>
    </location>
</feature>
<evidence type="ECO:0000256" key="1">
    <source>
        <dbReference type="ARBA" id="ARBA00004141"/>
    </source>
</evidence>
<dbReference type="EMBL" id="ML978127">
    <property type="protein sequence ID" value="KAF2098393.1"/>
    <property type="molecule type" value="Genomic_DNA"/>
</dbReference>
<evidence type="ECO:0000256" key="3">
    <source>
        <dbReference type="ARBA" id="ARBA00022679"/>
    </source>
</evidence>
<evidence type="ECO:0000256" key="6">
    <source>
        <dbReference type="ARBA" id="ARBA00022989"/>
    </source>
</evidence>
<dbReference type="OrthoDB" id="434092at2759"/>
<feature type="transmembrane region" description="Helical" evidence="10">
    <location>
        <begin position="51"/>
        <end position="71"/>
    </location>
</feature>
<evidence type="ECO:0000256" key="9">
    <source>
        <dbReference type="ARBA" id="ARBA00023160"/>
    </source>
</evidence>
<sequence length="241" mass="27252">MESPSKVLTTFPEVFVSTIIFVIIALSIGSYVRTNGQFQYAPTLSKFNSRFYGFVSLFLLLSSLLSLPGLVDKFPYCASRWLDLSHSLGFQDVSDFARYAYHFSKFYEYLDIFNVLASGGSINFHFGFHHLTTPYFTLVRVVPASPASDGWQLFAALNTFHHILLCTYFGGGTFIRDVLPWTGYGQLLLGIAGEFWCGWKNWNNEEAWRNAFAGGILVCYLVQYRRMRQRAEGAGGEVKGD</sequence>
<gene>
    <name evidence="11" type="ORF">NA57DRAFT_77185</name>
</gene>
<dbReference type="InterPro" id="IPR002076">
    <property type="entry name" value="ELO_fam"/>
</dbReference>
<keyword evidence="2" id="KW-0444">Lipid biosynthesis</keyword>
<keyword evidence="4 10" id="KW-0812">Transmembrane</keyword>
<dbReference type="GO" id="GO:0009922">
    <property type="term" value="F:fatty acid elongase activity"/>
    <property type="evidence" value="ECO:0007669"/>
    <property type="project" value="InterPro"/>
</dbReference>
<evidence type="ECO:0000313" key="11">
    <source>
        <dbReference type="EMBL" id="KAF2098393.1"/>
    </source>
</evidence>
<keyword evidence="3" id="KW-0808">Transferase</keyword>
<evidence type="ECO:0008006" key="13">
    <source>
        <dbReference type="Google" id="ProtNLM"/>
    </source>
</evidence>
<evidence type="ECO:0000256" key="7">
    <source>
        <dbReference type="ARBA" id="ARBA00023098"/>
    </source>
</evidence>
<proteinExistence type="predicted"/>
<dbReference type="Pfam" id="PF01151">
    <property type="entry name" value="ELO"/>
    <property type="match status" value="1"/>
</dbReference>
<evidence type="ECO:0000256" key="10">
    <source>
        <dbReference type="SAM" id="Phobius"/>
    </source>
</evidence>
<evidence type="ECO:0000256" key="2">
    <source>
        <dbReference type="ARBA" id="ARBA00022516"/>
    </source>
</evidence>